<evidence type="ECO:0000313" key="2">
    <source>
        <dbReference type="EMBL" id="MFC3114792.1"/>
    </source>
</evidence>
<comment type="caution">
    <text evidence="2">The sequence shown here is derived from an EMBL/GenBank/DDBJ whole genome shotgun (WGS) entry which is preliminary data.</text>
</comment>
<feature type="region of interest" description="Disordered" evidence="1">
    <location>
        <begin position="15"/>
        <end position="53"/>
    </location>
</feature>
<name>A0ABV7FBK4_9GAMM</name>
<feature type="compositionally biased region" description="Basic and acidic residues" evidence="1">
    <location>
        <begin position="37"/>
        <end position="53"/>
    </location>
</feature>
<accession>A0ABV7FBK4</accession>
<keyword evidence="3" id="KW-1185">Reference proteome</keyword>
<gene>
    <name evidence="2" type="ORF">ACFODX_04420</name>
</gene>
<dbReference type="RefSeq" id="WP_378116452.1">
    <property type="nucleotide sequence ID" value="NZ_JBHRTF010000002.1"/>
</dbReference>
<organism evidence="2 3">
    <name type="scientific">Cellvibrio fontiphilus</name>
    <dbReference type="NCBI Taxonomy" id="1815559"/>
    <lineage>
        <taxon>Bacteria</taxon>
        <taxon>Pseudomonadati</taxon>
        <taxon>Pseudomonadota</taxon>
        <taxon>Gammaproteobacteria</taxon>
        <taxon>Cellvibrionales</taxon>
        <taxon>Cellvibrionaceae</taxon>
        <taxon>Cellvibrio</taxon>
    </lineage>
</organism>
<sequence>MSEVKTPKVLLTQIEDALEERQNNDRRQQHKGVPHNVTEDRRQGDRRTQPAKS</sequence>
<dbReference type="EMBL" id="JBHRTF010000002">
    <property type="protein sequence ID" value="MFC3114792.1"/>
    <property type="molecule type" value="Genomic_DNA"/>
</dbReference>
<dbReference type="Proteomes" id="UP001595555">
    <property type="component" value="Unassembled WGS sequence"/>
</dbReference>
<evidence type="ECO:0000313" key="3">
    <source>
        <dbReference type="Proteomes" id="UP001595555"/>
    </source>
</evidence>
<protein>
    <submittedName>
        <fullName evidence="2">Uncharacterized protein</fullName>
    </submittedName>
</protein>
<proteinExistence type="predicted"/>
<evidence type="ECO:0000256" key="1">
    <source>
        <dbReference type="SAM" id="MobiDB-lite"/>
    </source>
</evidence>
<reference evidence="3" key="1">
    <citation type="journal article" date="2019" name="Int. J. Syst. Evol. Microbiol.">
        <title>The Global Catalogue of Microorganisms (GCM) 10K type strain sequencing project: providing services to taxonomists for standard genome sequencing and annotation.</title>
        <authorList>
            <consortium name="The Broad Institute Genomics Platform"/>
            <consortium name="The Broad Institute Genome Sequencing Center for Infectious Disease"/>
            <person name="Wu L."/>
            <person name="Ma J."/>
        </authorList>
    </citation>
    <scope>NUCLEOTIDE SEQUENCE [LARGE SCALE GENOMIC DNA]</scope>
    <source>
        <strain evidence="3">KCTC 52237</strain>
    </source>
</reference>